<dbReference type="SUPFAM" id="SSF50156">
    <property type="entry name" value="PDZ domain-like"/>
    <property type="match status" value="1"/>
</dbReference>
<proteinExistence type="predicted"/>
<evidence type="ECO:0000259" key="1">
    <source>
        <dbReference type="PROSITE" id="PS50106"/>
    </source>
</evidence>
<dbReference type="EMBL" id="CAADFI010000047">
    <property type="protein sequence ID" value="VFJ93597.1"/>
    <property type="molecule type" value="Genomic_DNA"/>
</dbReference>
<dbReference type="Pfam" id="PF04389">
    <property type="entry name" value="Peptidase_M28"/>
    <property type="match status" value="1"/>
</dbReference>
<dbReference type="PANTHER" id="PTHR12147">
    <property type="entry name" value="METALLOPEPTIDASE M28 FAMILY MEMBER"/>
    <property type="match status" value="1"/>
</dbReference>
<dbReference type="EMBL" id="CAADFG010000065">
    <property type="protein sequence ID" value="VFJ94024.1"/>
    <property type="molecule type" value="Genomic_DNA"/>
</dbReference>
<evidence type="ECO:0000313" key="2">
    <source>
        <dbReference type="EMBL" id="VFJ93597.1"/>
    </source>
</evidence>
<dbReference type="AlphaFoldDB" id="A0A450UM37"/>
<dbReference type="InterPro" id="IPR036034">
    <property type="entry name" value="PDZ_sf"/>
</dbReference>
<evidence type="ECO:0000313" key="3">
    <source>
        <dbReference type="EMBL" id="VFJ94024.1"/>
    </source>
</evidence>
<dbReference type="Gene3D" id="2.30.42.10">
    <property type="match status" value="1"/>
</dbReference>
<gene>
    <name evidence="3" type="ORF">BECKH772A_GA0070896_100652</name>
    <name evidence="2" type="ORF">BECKH772B_GA0070898_100472</name>
    <name evidence="4" type="ORF">BECKH772C_GA0070978_100611</name>
</gene>
<reference evidence="2" key="1">
    <citation type="submission" date="2019-02" db="EMBL/GenBank/DDBJ databases">
        <authorList>
            <person name="Gruber-Vodicka R. H."/>
            <person name="Seah K. B. B."/>
        </authorList>
    </citation>
    <scope>NUCLEOTIDE SEQUENCE</scope>
    <source>
        <strain evidence="4">BECK_SA2B12</strain>
        <strain evidence="3">BECK_SA2B15</strain>
        <strain evidence="2">BECK_SA2B20</strain>
    </source>
</reference>
<dbReference type="PANTHER" id="PTHR12147:SF26">
    <property type="entry name" value="PEPTIDASE M28 DOMAIN-CONTAINING PROTEIN"/>
    <property type="match status" value="1"/>
</dbReference>
<dbReference type="InterPro" id="IPR045175">
    <property type="entry name" value="M28_fam"/>
</dbReference>
<name>A0A450UM37_9GAMM</name>
<dbReference type="Gene3D" id="3.40.630.10">
    <property type="entry name" value="Zn peptidases"/>
    <property type="match status" value="1"/>
</dbReference>
<dbReference type="SUPFAM" id="SSF53187">
    <property type="entry name" value="Zn-dependent exopeptidases"/>
    <property type="match status" value="1"/>
</dbReference>
<dbReference type="EMBL" id="CAADFJ010000061">
    <property type="protein sequence ID" value="VFK01230.1"/>
    <property type="molecule type" value="Genomic_DNA"/>
</dbReference>
<organism evidence="2">
    <name type="scientific">Candidatus Kentrum eta</name>
    <dbReference type="NCBI Taxonomy" id="2126337"/>
    <lineage>
        <taxon>Bacteria</taxon>
        <taxon>Pseudomonadati</taxon>
        <taxon>Pseudomonadota</taxon>
        <taxon>Gammaproteobacteria</taxon>
        <taxon>Candidatus Kentrum</taxon>
    </lineage>
</organism>
<dbReference type="Pfam" id="PF13180">
    <property type="entry name" value="PDZ_2"/>
    <property type="match status" value="1"/>
</dbReference>
<protein>
    <submittedName>
        <fullName evidence="2">PDZ domain-containing protein</fullName>
    </submittedName>
</protein>
<dbReference type="GO" id="GO:0008235">
    <property type="term" value="F:metalloexopeptidase activity"/>
    <property type="evidence" value="ECO:0007669"/>
    <property type="project" value="InterPro"/>
</dbReference>
<dbReference type="GO" id="GO:0006508">
    <property type="term" value="P:proteolysis"/>
    <property type="evidence" value="ECO:0007669"/>
    <property type="project" value="InterPro"/>
</dbReference>
<dbReference type="InterPro" id="IPR001478">
    <property type="entry name" value="PDZ"/>
</dbReference>
<dbReference type="PROSITE" id="PS50106">
    <property type="entry name" value="PDZ"/>
    <property type="match status" value="1"/>
</dbReference>
<dbReference type="InterPro" id="IPR007484">
    <property type="entry name" value="Peptidase_M28"/>
</dbReference>
<dbReference type="SMART" id="SM00228">
    <property type="entry name" value="PDZ"/>
    <property type="match status" value="1"/>
</dbReference>
<sequence length="245" mass="26141">MLELARMAGKRWPERAQPERAIVFVAFTGEEAGKIGSAYYVKNYRRYPAHRAIAFLNVDGVGRLGENPVTIFGTGTAREWPHLFHDVRFVTGVDIKAVPNDFGSGDQSRFIQVGVPSVHLFGSVHGDIHSPQDTVDKIDSTGLMKVAAVFEEAAEYLAARPKPLTATIAPVGAEGVRLADVLAESPAAGAGLRAGDIIVGIDGEGVADLAGFAGILRKLTPGDRVRVSFIRDGARRQVTLAVAAR</sequence>
<accession>A0A450UM37</accession>
<evidence type="ECO:0000313" key="4">
    <source>
        <dbReference type="EMBL" id="VFK01230.1"/>
    </source>
</evidence>
<feature type="domain" description="PDZ" evidence="1">
    <location>
        <begin position="175"/>
        <end position="209"/>
    </location>
</feature>